<name>A0A836HAX4_9TRYP</name>
<comment type="caution">
    <text evidence="3">The sequence shown here is derived from an EMBL/GenBank/DDBJ whole genome shotgun (WGS) entry which is preliminary data.</text>
</comment>
<dbReference type="PANTHER" id="PTHR10060">
    <property type="entry name" value="TATD FAMILY DEOXYRIBONUCLEASE"/>
    <property type="match status" value="1"/>
</dbReference>
<feature type="compositionally biased region" description="Polar residues" evidence="2">
    <location>
        <begin position="550"/>
        <end position="560"/>
    </location>
</feature>
<dbReference type="SUPFAM" id="SSF51556">
    <property type="entry name" value="Metallo-dependent hydrolases"/>
    <property type="match status" value="1"/>
</dbReference>
<protein>
    <recommendedName>
        <fullName evidence="5">TatD related DNase</fullName>
    </recommendedName>
</protein>
<dbReference type="RefSeq" id="XP_067066176.1">
    <property type="nucleotide sequence ID" value="XM_067210143.1"/>
</dbReference>
<keyword evidence="1" id="KW-0378">Hydrolase</keyword>
<reference evidence="4" key="2">
    <citation type="journal article" date="2021" name="Sci. Data">
        <title>Chromosome-scale genome sequencing, assembly and annotation of six genomes from subfamily Leishmaniinae.</title>
        <authorList>
            <person name="Almutairi H."/>
            <person name="Urbaniak M.D."/>
            <person name="Bates M.D."/>
            <person name="Jariyapan N."/>
            <person name="Kwakye-Nuako G."/>
            <person name="Thomaz Soccol V."/>
            <person name="Al-Salem W.S."/>
            <person name="Dillon R.J."/>
            <person name="Bates P.A."/>
            <person name="Gatherer D."/>
        </authorList>
    </citation>
    <scope>NUCLEOTIDE SEQUENCE [LARGE SCALE GENOMIC DNA]</scope>
</reference>
<evidence type="ECO:0000256" key="1">
    <source>
        <dbReference type="ARBA" id="ARBA00022722"/>
    </source>
</evidence>
<proteinExistence type="predicted"/>
<organism evidence="3 4">
    <name type="scientific">Leishmania orientalis</name>
    <dbReference type="NCBI Taxonomy" id="2249476"/>
    <lineage>
        <taxon>Eukaryota</taxon>
        <taxon>Discoba</taxon>
        <taxon>Euglenozoa</taxon>
        <taxon>Kinetoplastea</taxon>
        <taxon>Metakinetoplastina</taxon>
        <taxon>Trypanosomatida</taxon>
        <taxon>Trypanosomatidae</taxon>
        <taxon>Leishmaniinae</taxon>
        <taxon>Leishmania</taxon>
    </lineage>
</organism>
<dbReference type="InterPro" id="IPR032466">
    <property type="entry name" value="Metal_Hydrolase"/>
</dbReference>
<feature type="region of interest" description="Disordered" evidence="2">
    <location>
        <begin position="1"/>
        <end position="44"/>
    </location>
</feature>
<feature type="region of interest" description="Disordered" evidence="2">
    <location>
        <begin position="544"/>
        <end position="743"/>
    </location>
</feature>
<dbReference type="PANTHER" id="PTHR10060:SF47">
    <property type="entry name" value="TATD RELATED DNASE"/>
    <property type="match status" value="1"/>
</dbReference>
<accession>A0A836HAX4</accession>
<dbReference type="EMBL" id="JAFHLR010000003">
    <property type="protein sequence ID" value="KAG5488049.1"/>
    <property type="molecule type" value="Genomic_DNA"/>
</dbReference>
<dbReference type="Gene3D" id="3.20.20.140">
    <property type="entry name" value="Metal-dependent hydrolases"/>
    <property type="match status" value="1"/>
</dbReference>
<dbReference type="InterPro" id="IPR001130">
    <property type="entry name" value="TatD-like"/>
</dbReference>
<dbReference type="InterPro" id="IPR050891">
    <property type="entry name" value="TatD-type_Hydrolase"/>
</dbReference>
<sequence>MGFVDRGGGREAKGSSLRRSRKNPGAPTTKNKSAHRHYTTTTTRATPTVPLACLPVLKALVAPAAGEGDTVGATTASAMVGFENALAAVKDAVEAGNALYIDAAVALLSRKLEEGQEGIFRRAVEEGRLAAIVCWCGEVERQSLLLDTCMQHNKLYRGESEQQQLGTVAAAKAGVLLYAMLGIHVDNIDRVNMRLHDQWIKELETNVKHGDVVGVLTGLNLSRDHGTHYAQERLFKECWRIASEAHLPLVLHLHAADAAALTETVNRAAELLDELLAAAPETADTSGAAPSAVVLYNGLRALHASSAMRQLVRAHRPAAAPTPEVAPFYILTTADGLSVSRTEGGGAETTAPAESGPSAEALAALLPSRAGLGSDPASATSSSSGGDPAVHLSQLIIGTGAPLGTPQNLPDPYLRTLPNEPGNYPYVVQTLYDIMQAPAAAAALTLADLEAIAVVNHLRVFFRECVSAQQQSGRDDEATTNAVQQQQQPGPVAGLTDSDAKRDLELLLAEAAKERAQMERERLREEAAREQARSEELLERRLRREKKTNVKANNRSNFTHFRNKNFAPRQRQQVRGGDLGMGDDARERAPSSSSTTTNSDGAAAPNSLAAEVEQLLQARVPHRDPELMLQRQQKPAGKGKGKEKGKVSGSAEIQHGAQSQQRHCAGAVGKKSRMPSGTAKSESPSGSSDAGETRGPAGTTMGKAGEQSSRRQRRRQQRRQQQHEWLHCNDNNGADSRSSDDDA</sequence>
<feature type="compositionally biased region" description="Low complexity" evidence="2">
    <location>
        <begin position="482"/>
        <end position="494"/>
    </location>
</feature>
<evidence type="ECO:0008006" key="5">
    <source>
        <dbReference type="Google" id="ProtNLM"/>
    </source>
</evidence>
<dbReference type="Proteomes" id="UP000674143">
    <property type="component" value="Unassembled WGS sequence"/>
</dbReference>
<evidence type="ECO:0000313" key="3">
    <source>
        <dbReference type="EMBL" id="KAG5488049.1"/>
    </source>
</evidence>
<feature type="compositionally biased region" description="Polar residues" evidence="2">
    <location>
        <begin position="590"/>
        <end position="600"/>
    </location>
</feature>
<dbReference type="GO" id="GO:0005829">
    <property type="term" value="C:cytosol"/>
    <property type="evidence" value="ECO:0007669"/>
    <property type="project" value="TreeGrafter"/>
</dbReference>
<reference evidence="4" key="1">
    <citation type="journal article" date="2021" name="Microbiol. Resour. Announc.">
        <title>LGAAP: Leishmaniinae Genome Assembly and Annotation Pipeline.</title>
        <authorList>
            <person name="Almutairi H."/>
            <person name="Urbaniak M.D."/>
            <person name="Bates M.D."/>
            <person name="Jariyapan N."/>
            <person name="Kwakye-Nuako G."/>
            <person name="Thomaz-Soccol V."/>
            <person name="Al-Salem W.S."/>
            <person name="Dillon R.J."/>
            <person name="Bates P.A."/>
            <person name="Gatherer D."/>
        </authorList>
    </citation>
    <scope>NUCLEOTIDE SEQUENCE [LARGE SCALE GENOMIC DNA]</scope>
</reference>
<keyword evidence="4" id="KW-1185">Reference proteome</keyword>
<dbReference type="GeneID" id="92364077"/>
<dbReference type="KEGG" id="loi:92364077"/>
<dbReference type="AlphaFoldDB" id="A0A836HAX4"/>
<dbReference type="Pfam" id="PF01026">
    <property type="entry name" value="TatD_DNase"/>
    <property type="match status" value="1"/>
</dbReference>
<gene>
    <name evidence="3" type="ORF">LSCM4_08274</name>
</gene>
<feature type="compositionally biased region" description="Polar residues" evidence="2">
    <location>
        <begin position="678"/>
        <end position="690"/>
    </location>
</feature>
<dbReference type="GO" id="GO:0008296">
    <property type="term" value="F:3'-5'-DNA exonuclease activity"/>
    <property type="evidence" value="ECO:0007669"/>
    <property type="project" value="TreeGrafter"/>
</dbReference>
<evidence type="ECO:0000256" key="2">
    <source>
        <dbReference type="SAM" id="MobiDB-lite"/>
    </source>
</evidence>
<feature type="compositionally biased region" description="Basic residues" evidence="2">
    <location>
        <begin position="710"/>
        <end position="720"/>
    </location>
</feature>
<keyword evidence="1" id="KW-0540">Nuclease</keyword>
<evidence type="ECO:0000313" key="4">
    <source>
        <dbReference type="Proteomes" id="UP000674143"/>
    </source>
</evidence>
<feature type="region of interest" description="Disordered" evidence="2">
    <location>
        <begin position="472"/>
        <end position="497"/>
    </location>
</feature>